<dbReference type="GO" id="GO:0016705">
    <property type="term" value="F:oxidoreductase activity, acting on paired donors, with incorporation or reduction of molecular oxygen"/>
    <property type="evidence" value="ECO:0007669"/>
    <property type="project" value="InterPro"/>
</dbReference>
<reference evidence="1 2" key="1">
    <citation type="journal article" date="2019" name="Environ. Microbiol.">
        <title>Species interactions and distinct microbial communities in high Arctic permafrost affected cryosols are associated with the CH4 and CO2 gas fluxes.</title>
        <authorList>
            <person name="Altshuler I."/>
            <person name="Hamel J."/>
            <person name="Turney S."/>
            <person name="Magnuson E."/>
            <person name="Levesque R."/>
            <person name="Greer C."/>
            <person name="Whyte L.G."/>
        </authorList>
    </citation>
    <scope>NUCLEOTIDE SEQUENCE [LARGE SCALE GENOMIC DNA]</scope>
    <source>
        <strain evidence="1 2">S5.20</strain>
    </source>
</reference>
<proteinExistence type="predicted"/>
<sequence>MHDDTDEAHAAVAPSSSMLTNCKRIIEAGGGASPSGLAIVGNEQSVQRQLQRLIDAGATDIWAQPVAVGPDRAQRAASRQRTIAFLNTLATK</sequence>
<name>A0A502EEV4_9MYCO</name>
<comment type="caution">
    <text evidence="1">The sequence shown here is derived from an EMBL/GenBank/DDBJ whole genome shotgun (WGS) entry which is preliminary data.</text>
</comment>
<accession>A0A502EEV4</accession>
<dbReference type="EMBL" id="RCZG01000003">
    <property type="protein sequence ID" value="TPG35010.1"/>
    <property type="molecule type" value="Genomic_DNA"/>
</dbReference>
<evidence type="ECO:0008006" key="3">
    <source>
        <dbReference type="Google" id="ProtNLM"/>
    </source>
</evidence>
<dbReference type="Proteomes" id="UP000320095">
    <property type="component" value="Unassembled WGS sequence"/>
</dbReference>
<keyword evidence="2" id="KW-1185">Reference proteome</keyword>
<dbReference type="SUPFAM" id="SSF51679">
    <property type="entry name" value="Bacterial luciferase-like"/>
    <property type="match status" value="1"/>
</dbReference>
<protein>
    <recommendedName>
        <fullName evidence="3">Luciferase-like domain-containing protein</fullName>
    </recommendedName>
</protein>
<dbReference type="InterPro" id="IPR036661">
    <property type="entry name" value="Luciferase-like_sf"/>
</dbReference>
<evidence type="ECO:0000313" key="1">
    <source>
        <dbReference type="EMBL" id="TPG35010.1"/>
    </source>
</evidence>
<evidence type="ECO:0000313" key="2">
    <source>
        <dbReference type="Proteomes" id="UP000320095"/>
    </source>
</evidence>
<organism evidence="1 2">
    <name type="scientific">Mycolicibacterium hodleri</name>
    <dbReference type="NCBI Taxonomy" id="49897"/>
    <lineage>
        <taxon>Bacteria</taxon>
        <taxon>Bacillati</taxon>
        <taxon>Actinomycetota</taxon>
        <taxon>Actinomycetes</taxon>
        <taxon>Mycobacteriales</taxon>
        <taxon>Mycobacteriaceae</taxon>
        <taxon>Mycolicibacterium</taxon>
    </lineage>
</organism>
<dbReference type="AlphaFoldDB" id="A0A502EEV4"/>
<gene>
    <name evidence="1" type="ORF">EAH80_09410</name>
</gene>